<dbReference type="SUPFAM" id="SSF103473">
    <property type="entry name" value="MFS general substrate transporter"/>
    <property type="match status" value="1"/>
</dbReference>
<evidence type="ECO:0000256" key="3">
    <source>
        <dbReference type="ARBA" id="ARBA00022475"/>
    </source>
</evidence>
<feature type="transmembrane region" description="Helical" evidence="7">
    <location>
        <begin position="47"/>
        <end position="66"/>
    </location>
</feature>
<feature type="transmembrane region" description="Helical" evidence="7">
    <location>
        <begin position="397"/>
        <end position="420"/>
    </location>
</feature>
<feature type="transmembrane region" description="Helical" evidence="7">
    <location>
        <begin position="333"/>
        <end position="351"/>
    </location>
</feature>
<organism evidence="9 10">
    <name type="scientific">Pseudocalidococcus azoricus BACA0444</name>
    <dbReference type="NCBI Taxonomy" id="2918990"/>
    <lineage>
        <taxon>Bacteria</taxon>
        <taxon>Bacillati</taxon>
        <taxon>Cyanobacteriota</taxon>
        <taxon>Cyanophyceae</taxon>
        <taxon>Acaryochloridales</taxon>
        <taxon>Thermosynechococcaceae</taxon>
        <taxon>Pseudocalidococcus</taxon>
        <taxon>Pseudocalidococcus azoricus</taxon>
    </lineage>
</organism>
<accession>A0AAE4FUQ0</accession>
<feature type="transmembrane region" description="Helical" evidence="7">
    <location>
        <begin position="271"/>
        <end position="291"/>
    </location>
</feature>
<feature type="transmembrane region" description="Helical" evidence="7">
    <location>
        <begin position="137"/>
        <end position="162"/>
    </location>
</feature>
<feature type="domain" description="Major facilitator superfamily (MFS) profile" evidence="8">
    <location>
        <begin position="13"/>
        <end position="467"/>
    </location>
</feature>
<evidence type="ECO:0000256" key="4">
    <source>
        <dbReference type="ARBA" id="ARBA00022692"/>
    </source>
</evidence>
<dbReference type="Proteomes" id="UP001268256">
    <property type="component" value="Unassembled WGS sequence"/>
</dbReference>
<feature type="transmembrane region" description="Helical" evidence="7">
    <location>
        <begin position="357"/>
        <end position="376"/>
    </location>
</feature>
<reference evidence="10" key="1">
    <citation type="submission" date="2023-07" db="EMBL/GenBank/DDBJ databases">
        <authorList>
            <person name="Luz R."/>
            <person name="Cordeiro R."/>
            <person name="Fonseca A."/>
            <person name="Goncalves V."/>
        </authorList>
    </citation>
    <scope>NUCLEOTIDE SEQUENCE [LARGE SCALE GENOMIC DNA]</scope>
    <source>
        <strain evidence="10">BACA0444</strain>
    </source>
</reference>
<feature type="transmembrane region" description="Helical" evidence="7">
    <location>
        <begin position="104"/>
        <end position="125"/>
    </location>
</feature>
<comment type="caution">
    <text evidence="9">The sequence shown here is derived from an EMBL/GenBank/DDBJ whole genome shotgun (WGS) entry which is preliminary data.</text>
</comment>
<dbReference type="AlphaFoldDB" id="A0AAE4FUQ0"/>
<dbReference type="RefSeq" id="WP_322878839.1">
    <property type="nucleotide sequence ID" value="NZ_JAVMIP010000014.1"/>
</dbReference>
<keyword evidence="6 7" id="KW-0472">Membrane</keyword>
<dbReference type="GO" id="GO:0005886">
    <property type="term" value="C:plasma membrane"/>
    <property type="evidence" value="ECO:0007669"/>
    <property type="project" value="UniProtKB-SubCell"/>
</dbReference>
<sequence>MAGAIGQQRKWRILTGVSLGILMFTIDLSVVNIALPTLMREFQTSFTAVQWVVLSYLLVITSLQLGASRLGDLWGKKYLFIGGLAIFTISSALCGIAGTVWELVGFRALEGLGAVFIAGLAAAIVTESFTPQERGKALGIVSGLMSVGVALGPTLGGVLIAWGSWRAIFWINIPIGLIAMAIILKYLPLQARPRQAETFDYLGAGVIALSLGCFALGMTTGQARGFTNILALSSLTLAAAGIGLFLWIQTRVKYPTLNLQLFRNWELSRSVLLNCIVNLVIAGGVFVLPFFFEIVKQFPTQQVGMLLAVCPISNAIISPMAGQLSDRWGTKRIRIIGLGLVIGVCFLISQFNSNSPISQFILTFIPYGIGLGLFQAASATAIMSSVPPTATGIGSGLIALVGTLGQLIGVPLMGSLFILWGGLPPGSAIKSAPPLALTHGLAGCFLVAAGLTIFGLGILLIQSRQPPKVEKLQQPSPF</sequence>
<evidence type="ECO:0000256" key="1">
    <source>
        <dbReference type="ARBA" id="ARBA00004651"/>
    </source>
</evidence>
<keyword evidence="4 7" id="KW-0812">Transmembrane</keyword>
<dbReference type="NCBIfam" id="TIGR00711">
    <property type="entry name" value="efflux_EmrB"/>
    <property type="match status" value="1"/>
</dbReference>
<dbReference type="PROSITE" id="PS50850">
    <property type="entry name" value="MFS"/>
    <property type="match status" value="1"/>
</dbReference>
<comment type="subcellular location">
    <subcellularLocation>
        <location evidence="1">Cell membrane</location>
        <topology evidence="1">Multi-pass membrane protein</topology>
    </subcellularLocation>
</comment>
<feature type="transmembrane region" description="Helical" evidence="7">
    <location>
        <begin position="12"/>
        <end position="35"/>
    </location>
</feature>
<keyword evidence="2" id="KW-0813">Transport</keyword>
<evidence type="ECO:0000256" key="6">
    <source>
        <dbReference type="ARBA" id="ARBA00023136"/>
    </source>
</evidence>
<keyword evidence="10" id="KW-1185">Reference proteome</keyword>
<name>A0AAE4FUQ0_9CYAN</name>
<evidence type="ECO:0000259" key="8">
    <source>
        <dbReference type="PROSITE" id="PS50850"/>
    </source>
</evidence>
<dbReference type="Pfam" id="PF07690">
    <property type="entry name" value="MFS_1"/>
    <property type="match status" value="1"/>
</dbReference>
<dbReference type="GO" id="GO:0022857">
    <property type="term" value="F:transmembrane transporter activity"/>
    <property type="evidence" value="ECO:0007669"/>
    <property type="project" value="InterPro"/>
</dbReference>
<dbReference type="EMBL" id="JAVMIP010000014">
    <property type="protein sequence ID" value="MDS3861602.1"/>
    <property type="molecule type" value="Genomic_DNA"/>
</dbReference>
<feature type="transmembrane region" description="Helical" evidence="7">
    <location>
        <begin position="199"/>
        <end position="217"/>
    </location>
</feature>
<evidence type="ECO:0000313" key="10">
    <source>
        <dbReference type="Proteomes" id="UP001268256"/>
    </source>
</evidence>
<dbReference type="PANTHER" id="PTHR42718">
    <property type="entry name" value="MAJOR FACILITATOR SUPERFAMILY MULTIDRUG TRANSPORTER MFSC"/>
    <property type="match status" value="1"/>
</dbReference>
<dbReference type="InterPro" id="IPR020846">
    <property type="entry name" value="MFS_dom"/>
</dbReference>
<dbReference type="InterPro" id="IPR004638">
    <property type="entry name" value="EmrB-like"/>
</dbReference>
<feature type="transmembrane region" description="Helical" evidence="7">
    <location>
        <begin position="168"/>
        <end position="187"/>
    </location>
</feature>
<evidence type="ECO:0000313" key="9">
    <source>
        <dbReference type="EMBL" id="MDS3861602.1"/>
    </source>
</evidence>
<dbReference type="InterPro" id="IPR011701">
    <property type="entry name" value="MFS"/>
</dbReference>
<dbReference type="InterPro" id="IPR036259">
    <property type="entry name" value="MFS_trans_sf"/>
</dbReference>
<feature type="transmembrane region" description="Helical" evidence="7">
    <location>
        <begin position="303"/>
        <end position="321"/>
    </location>
</feature>
<evidence type="ECO:0000256" key="2">
    <source>
        <dbReference type="ARBA" id="ARBA00022448"/>
    </source>
</evidence>
<dbReference type="PANTHER" id="PTHR42718:SF46">
    <property type="entry name" value="BLR6921 PROTEIN"/>
    <property type="match status" value="1"/>
</dbReference>
<dbReference type="PRINTS" id="PR01036">
    <property type="entry name" value="TCRTETB"/>
</dbReference>
<dbReference type="Gene3D" id="1.20.1720.10">
    <property type="entry name" value="Multidrug resistance protein D"/>
    <property type="match status" value="1"/>
</dbReference>
<dbReference type="CDD" id="cd17321">
    <property type="entry name" value="MFS_MMR_MDR_like"/>
    <property type="match status" value="1"/>
</dbReference>
<dbReference type="Gene3D" id="1.20.1250.20">
    <property type="entry name" value="MFS general substrate transporter like domains"/>
    <property type="match status" value="1"/>
</dbReference>
<keyword evidence="5 7" id="KW-1133">Transmembrane helix</keyword>
<protein>
    <submittedName>
        <fullName evidence="9">MFS transporter</fullName>
    </submittedName>
</protein>
<feature type="transmembrane region" description="Helical" evidence="7">
    <location>
        <begin position="78"/>
        <end position="98"/>
    </location>
</feature>
<feature type="transmembrane region" description="Helical" evidence="7">
    <location>
        <begin position="229"/>
        <end position="250"/>
    </location>
</feature>
<keyword evidence="3" id="KW-1003">Cell membrane</keyword>
<proteinExistence type="predicted"/>
<evidence type="ECO:0000256" key="7">
    <source>
        <dbReference type="SAM" id="Phobius"/>
    </source>
</evidence>
<evidence type="ECO:0000256" key="5">
    <source>
        <dbReference type="ARBA" id="ARBA00022989"/>
    </source>
</evidence>
<feature type="transmembrane region" description="Helical" evidence="7">
    <location>
        <begin position="440"/>
        <end position="461"/>
    </location>
</feature>
<gene>
    <name evidence="9" type="ORF">RIF25_12380</name>
</gene>